<proteinExistence type="predicted"/>
<feature type="transmembrane region" description="Helical" evidence="1">
    <location>
        <begin position="92"/>
        <end position="117"/>
    </location>
</feature>
<gene>
    <name evidence="2" type="ORF">Enr10x_33740</name>
</gene>
<dbReference type="EMBL" id="CP037421">
    <property type="protein sequence ID" value="QDT28035.1"/>
    <property type="molecule type" value="Genomic_DNA"/>
</dbReference>
<sequence length="122" mass="13992">MLVREMIHTLLTFLIMLILFSPLIAYLFYKVKQARGKFCPSCGTPLSPFQHPASKTVQQWKEGGYRCRNCGCLTDLNANEIPEGSYPKRRTLLMVLAVLNLIPMLCFLLLVLFYLFYVKPNG</sequence>
<evidence type="ECO:0000256" key="1">
    <source>
        <dbReference type="SAM" id="Phobius"/>
    </source>
</evidence>
<organism evidence="2 3">
    <name type="scientific">Gimesia panareensis</name>
    <dbReference type="NCBI Taxonomy" id="2527978"/>
    <lineage>
        <taxon>Bacteria</taxon>
        <taxon>Pseudomonadati</taxon>
        <taxon>Planctomycetota</taxon>
        <taxon>Planctomycetia</taxon>
        <taxon>Planctomycetales</taxon>
        <taxon>Planctomycetaceae</taxon>
        <taxon>Gimesia</taxon>
    </lineage>
</organism>
<keyword evidence="3" id="KW-1185">Reference proteome</keyword>
<keyword evidence="1" id="KW-1133">Transmembrane helix</keyword>
<accession>A0A517Q8W0</accession>
<keyword evidence="1" id="KW-0812">Transmembrane</keyword>
<dbReference type="AlphaFoldDB" id="A0A517Q8W0"/>
<protein>
    <submittedName>
        <fullName evidence="2">Uncharacterized protein</fullName>
    </submittedName>
</protein>
<keyword evidence="1" id="KW-0472">Membrane</keyword>
<evidence type="ECO:0000313" key="3">
    <source>
        <dbReference type="Proteomes" id="UP000315647"/>
    </source>
</evidence>
<name>A0A517Q8W0_9PLAN</name>
<dbReference type="Proteomes" id="UP000315647">
    <property type="component" value="Chromosome"/>
</dbReference>
<feature type="transmembrane region" description="Helical" evidence="1">
    <location>
        <begin position="6"/>
        <end position="29"/>
    </location>
</feature>
<evidence type="ECO:0000313" key="2">
    <source>
        <dbReference type="EMBL" id="QDT28035.1"/>
    </source>
</evidence>
<reference evidence="2 3" key="1">
    <citation type="submission" date="2019-03" db="EMBL/GenBank/DDBJ databases">
        <title>Deep-cultivation of Planctomycetes and their phenomic and genomic characterization uncovers novel biology.</title>
        <authorList>
            <person name="Wiegand S."/>
            <person name="Jogler M."/>
            <person name="Boedeker C."/>
            <person name="Pinto D."/>
            <person name="Vollmers J."/>
            <person name="Rivas-Marin E."/>
            <person name="Kohn T."/>
            <person name="Peeters S.H."/>
            <person name="Heuer A."/>
            <person name="Rast P."/>
            <person name="Oberbeckmann S."/>
            <person name="Bunk B."/>
            <person name="Jeske O."/>
            <person name="Meyerdierks A."/>
            <person name="Storesund J.E."/>
            <person name="Kallscheuer N."/>
            <person name="Luecker S."/>
            <person name="Lage O.M."/>
            <person name="Pohl T."/>
            <person name="Merkel B.J."/>
            <person name="Hornburger P."/>
            <person name="Mueller R.-W."/>
            <person name="Bruemmer F."/>
            <person name="Labrenz M."/>
            <person name="Spormann A.M."/>
            <person name="Op den Camp H."/>
            <person name="Overmann J."/>
            <person name="Amann R."/>
            <person name="Jetten M.S.M."/>
            <person name="Mascher T."/>
            <person name="Medema M.H."/>
            <person name="Devos D.P."/>
            <person name="Kaster A.-K."/>
            <person name="Ovreas L."/>
            <person name="Rohde M."/>
            <person name="Galperin M.Y."/>
            <person name="Jogler C."/>
        </authorList>
    </citation>
    <scope>NUCLEOTIDE SEQUENCE [LARGE SCALE GENOMIC DNA]</scope>
    <source>
        <strain evidence="2 3">Enr10</strain>
    </source>
</reference>